<evidence type="ECO:0000259" key="8">
    <source>
        <dbReference type="Pfam" id="PF10256"/>
    </source>
</evidence>
<comment type="subunit">
    <text evidence="3">Interacts with ERF2.</text>
</comment>
<dbReference type="Proteomes" id="UP000310066">
    <property type="component" value="Unassembled WGS sequence"/>
</dbReference>
<comment type="subcellular location">
    <subcellularLocation>
        <location evidence="1">Endoplasmic reticulum membrane</location>
        <topology evidence="1">Peripheral membrane protein</topology>
    </subcellularLocation>
</comment>
<reference evidence="9 10" key="1">
    <citation type="submission" date="2017-03" db="EMBL/GenBank/DDBJ databases">
        <title>Genomes of endolithic fungi from Antarctica.</title>
        <authorList>
            <person name="Coleine C."/>
            <person name="Masonjones S."/>
            <person name="Stajich J.E."/>
        </authorList>
    </citation>
    <scope>NUCLEOTIDE SEQUENCE [LARGE SCALE GENOMIC DNA]</scope>
    <source>
        <strain evidence="9 10">CCFEE 5311</strain>
    </source>
</reference>
<organism evidence="9 10">
    <name type="scientific">Friedmanniomyces endolithicus</name>
    <dbReference type="NCBI Taxonomy" id="329885"/>
    <lineage>
        <taxon>Eukaryota</taxon>
        <taxon>Fungi</taxon>
        <taxon>Dikarya</taxon>
        <taxon>Ascomycota</taxon>
        <taxon>Pezizomycotina</taxon>
        <taxon>Dothideomycetes</taxon>
        <taxon>Dothideomycetidae</taxon>
        <taxon>Mycosphaerellales</taxon>
        <taxon>Teratosphaeriaceae</taxon>
        <taxon>Friedmanniomyces</taxon>
    </lineage>
</organism>
<feature type="compositionally biased region" description="Basic and acidic residues" evidence="7">
    <location>
        <begin position="103"/>
        <end position="112"/>
    </location>
</feature>
<accession>A0A4U0V0L8</accession>
<evidence type="ECO:0000256" key="4">
    <source>
        <dbReference type="ARBA" id="ARBA00018463"/>
    </source>
</evidence>
<dbReference type="InterPro" id="IPR051371">
    <property type="entry name" value="Ras_palmitoyltransferase"/>
</dbReference>
<evidence type="ECO:0000256" key="2">
    <source>
        <dbReference type="ARBA" id="ARBA00007732"/>
    </source>
</evidence>
<evidence type="ECO:0000256" key="6">
    <source>
        <dbReference type="ARBA" id="ARBA00023136"/>
    </source>
</evidence>
<keyword evidence="5" id="KW-0256">Endoplasmic reticulum</keyword>
<comment type="similarity">
    <text evidence="2">Belongs to the ERF4 family.</text>
</comment>
<evidence type="ECO:0000256" key="3">
    <source>
        <dbReference type="ARBA" id="ARBA00011396"/>
    </source>
</evidence>
<dbReference type="STRING" id="329885.A0A4U0V0L8"/>
<comment type="caution">
    <text evidence="9">The sequence shown here is derived from an EMBL/GenBank/DDBJ whole genome shotgun (WGS) entry which is preliminary data.</text>
</comment>
<sequence length="297" mass="32728">METLHKLAGVQDATDLQSSSTERPSQPLVVTPQQPPLPPIPDHDPETQNGGTLSRRASRASLPLNRQPSHKSFRSSKHQLSRSHSRASAVGAPLDYPPVPPLKDSHPGDQPDHQPAPTRTSHDTTATASTEDFAWGPSHPCFPHPNPHAPPNSAEYLATRVIRVRRDWLASGDLYPQFANLYPEILDPLVSDSEFRVLVSTLNAKLRAAFDPFSTRAWVDSLMGVATGYLWEDFGLTGVKAGMRGVERWMEEWNEGKRREGVAVRVVQAWEVGFMGLDFVVPDPGIDGERVDEEDGA</sequence>
<feature type="compositionally biased region" description="Polar residues" evidence="7">
    <location>
        <begin position="117"/>
        <end position="130"/>
    </location>
</feature>
<dbReference type="InterPro" id="IPR019383">
    <property type="entry name" value="Golgin_A_7/ERF4"/>
</dbReference>
<gene>
    <name evidence="9" type="ORF">B0A54_07646</name>
</gene>
<feature type="compositionally biased region" description="Basic residues" evidence="7">
    <location>
        <begin position="68"/>
        <end position="85"/>
    </location>
</feature>
<feature type="domain" description="Golgin subfamily A member 7/ERF4" evidence="8">
    <location>
        <begin position="161"/>
        <end position="278"/>
    </location>
</feature>
<keyword evidence="6" id="KW-0472">Membrane</keyword>
<evidence type="ECO:0000256" key="5">
    <source>
        <dbReference type="ARBA" id="ARBA00022824"/>
    </source>
</evidence>
<dbReference type="Pfam" id="PF10256">
    <property type="entry name" value="Erf4"/>
    <property type="match status" value="1"/>
</dbReference>
<dbReference type="PANTHER" id="PTHR13254:SF0">
    <property type="entry name" value="GOLGIN SUBFAMILY A MEMBER 7_ERF4 DOMAIN-CONTAINING PROTEIN"/>
    <property type="match status" value="1"/>
</dbReference>
<evidence type="ECO:0000313" key="9">
    <source>
        <dbReference type="EMBL" id="TKA41125.1"/>
    </source>
</evidence>
<proteinExistence type="inferred from homology"/>
<name>A0A4U0V0L8_9PEZI</name>
<dbReference type="GO" id="GO:0031211">
    <property type="term" value="C:endoplasmic reticulum palmitoyltransferase complex"/>
    <property type="evidence" value="ECO:0007669"/>
    <property type="project" value="TreeGrafter"/>
</dbReference>
<feature type="compositionally biased region" description="Polar residues" evidence="7">
    <location>
        <begin position="14"/>
        <end position="23"/>
    </location>
</feature>
<evidence type="ECO:0000256" key="7">
    <source>
        <dbReference type="SAM" id="MobiDB-lite"/>
    </source>
</evidence>
<dbReference type="AlphaFoldDB" id="A0A4U0V0L8"/>
<protein>
    <recommendedName>
        <fullName evidence="4">Ras modification protein ERF4</fullName>
    </recommendedName>
</protein>
<evidence type="ECO:0000313" key="10">
    <source>
        <dbReference type="Proteomes" id="UP000310066"/>
    </source>
</evidence>
<dbReference type="OrthoDB" id="5377273at2759"/>
<evidence type="ECO:0000256" key="1">
    <source>
        <dbReference type="ARBA" id="ARBA00004406"/>
    </source>
</evidence>
<dbReference type="GO" id="GO:0006612">
    <property type="term" value="P:protein targeting to membrane"/>
    <property type="evidence" value="ECO:0007669"/>
    <property type="project" value="TreeGrafter"/>
</dbReference>
<dbReference type="PANTHER" id="PTHR13254">
    <property type="entry name" value="GOLGI AUTOANTIGEN, GOLGIN SUBFAMILY A, 7"/>
    <property type="match status" value="1"/>
</dbReference>
<dbReference type="EMBL" id="NAJP01000029">
    <property type="protein sequence ID" value="TKA41125.1"/>
    <property type="molecule type" value="Genomic_DNA"/>
</dbReference>
<dbReference type="GO" id="GO:0005789">
    <property type="term" value="C:endoplasmic reticulum membrane"/>
    <property type="evidence" value="ECO:0007669"/>
    <property type="project" value="UniProtKB-SubCell"/>
</dbReference>
<feature type="region of interest" description="Disordered" evidence="7">
    <location>
        <begin position="1"/>
        <end position="147"/>
    </location>
</feature>